<feature type="domain" description="Centromere/kinetochore protein zw10 middle" evidence="13">
    <location>
        <begin position="180"/>
        <end position="399"/>
    </location>
</feature>
<dbReference type="Pfam" id="PF20666">
    <property type="entry name" value="ZW10_C"/>
    <property type="match status" value="1"/>
</dbReference>
<evidence type="ECO:0000256" key="8">
    <source>
        <dbReference type="ARBA" id="ARBA00022838"/>
    </source>
</evidence>
<feature type="domain" description="Centromere/kinetochore protein zw10 C-terminal" evidence="14">
    <location>
        <begin position="446"/>
        <end position="576"/>
    </location>
</feature>
<evidence type="ECO:0000256" key="9">
    <source>
        <dbReference type="ARBA" id="ARBA00023306"/>
    </source>
</evidence>
<dbReference type="GeneID" id="106817118"/>
<evidence type="ECO:0000256" key="11">
    <source>
        <dbReference type="SAM" id="MobiDB-lite"/>
    </source>
</evidence>
<dbReference type="Pfam" id="PF22766">
    <property type="entry name" value="ZW10_C2"/>
    <property type="match status" value="1"/>
</dbReference>
<evidence type="ECO:0000313" key="16">
    <source>
        <dbReference type="Proteomes" id="UP000695022"/>
    </source>
</evidence>
<keyword evidence="5" id="KW-0963">Cytoplasm</keyword>
<organism evidence="16 17">
    <name type="scientific">Priapulus caudatus</name>
    <name type="common">Priapulid worm</name>
    <dbReference type="NCBI Taxonomy" id="37621"/>
    <lineage>
        <taxon>Eukaryota</taxon>
        <taxon>Metazoa</taxon>
        <taxon>Ecdysozoa</taxon>
        <taxon>Scalidophora</taxon>
        <taxon>Priapulida</taxon>
        <taxon>Priapulimorpha</taxon>
        <taxon>Priapulimorphida</taxon>
        <taxon>Priapulidae</taxon>
        <taxon>Priapulus</taxon>
    </lineage>
</organism>
<dbReference type="InterPro" id="IPR046362">
    <property type="entry name" value="Zw10/DSL1_C_sf"/>
</dbReference>
<evidence type="ECO:0000256" key="6">
    <source>
        <dbReference type="ARBA" id="ARBA00022618"/>
    </source>
</evidence>
<keyword evidence="6" id="KW-0132">Cell division</keyword>
<keyword evidence="9" id="KW-0131">Cell cycle</keyword>
<feature type="domain" description="Centromere/kinetochore protein zw10 N-terminal" evidence="12">
    <location>
        <begin position="29"/>
        <end position="121"/>
    </location>
</feature>
<gene>
    <name evidence="17" type="primary">LOC106817118</name>
</gene>
<dbReference type="PANTHER" id="PTHR12205">
    <property type="entry name" value="CENTROMERE/KINETOCHORE PROTEIN ZW10"/>
    <property type="match status" value="1"/>
</dbReference>
<name>A0ABM1EYI4_PRICU</name>
<feature type="region of interest" description="Disordered" evidence="11">
    <location>
        <begin position="411"/>
        <end position="430"/>
    </location>
</feature>
<evidence type="ECO:0000259" key="12">
    <source>
        <dbReference type="Pfam" id="PF06248"/>
    </source>
</evidence>
<accession>A0ABM1EYI4</accession>
<comment type="similarity">
    <text evidence="3">Belongs to the ZW10 family.</text>
</comment>
<keyword evidence="16" id="KW-1185">Reference proteome</keyword>
<sequence>MAAPSFVTEVLATAGKLEKEDLNSQLQSLSEHIDQVKAEVYDNLHKRYGEFLPCLNATLDLAVQVNTVNTNMKSLSSKIQNEVQRELRSSSAEFQDLLQQLHEADATIAVLSRVVAIHELLQSCSAAKQHGDFLKVAKQSNVIAHLLQEKAVKGVGEVKVMKALQIEFRLQREALIYDTSEMWNQVLVWSLPEEKSGRRDCCTTLTVSSLEHTTLATLVQAMEYLRHLDARVQVFSRRLLQHVLLPLTSRVCVVKCKQMADGNSLKVEPADAAEPASPKAVFDGVLRVFKFLHANLTHVRTSDGEGAPLLMTKLRACVLTDLCEAIIRDCLARSIPTQARDLEQFAEVIAETEAFQASLVEVGFMADTDTAILEYARNVNVLFANKKCEEILEAARRLMLADVHNTVKVSNEPTSEGAVKEEKGKQVPGLDSSMLEGEVQLSASTFRLPACCISKSVCELMTMANDVLREATRSSPQCAIQLFYSVRNMFEMYASVVPIHHRDNLVEVPQFAAIHHNNCMYVAHHLLTLGHQYQDSLPPPLNQGAATFIDLVPQIRNMGTDCFTVQMHRQMSLLLECLAVANGFQAVTEENTTSSKAMKAVKQCMYQLHRLNRVWRDVLPANIMYKAIGTLLNSVVTEVISKILALVDISADEATELHYVLDVIIQGSSACFEAGTELEVNAVSPATNHCVTNWMKFQELAFILNSSMYDIKERWAAGKGPLGAVFTPNELKSLIRALFQNTDKRAAVLAKIE</sequence>
<evidence type="ECO:0000259" key="15">
    <source>
        <dbReference type="Pfam" id="PF22766"/>
    </source>
</evidence>
<proteinExistence type="inferred from homology"/>
<dbReference type="Proteomes" id="UP000695022">
    <property type="component" value="Unplaced"/>
</dbReference>
<protein>
    <submittedName>
        <fullName evidence="17">Centromere/kinetochore protein zw10 homolog</fullName>
    </submittedName>
</protein>
<dbReference type="InterPro" id="IPR048343">
    <property type="entry name" value="ZW10_C"/>
</dbReference>
<dbReference type="InterPro" id="IPR055148">
    <property type="entry name" value="ZW10_C_2"/>
</dbReference>
<keyword evidence="10" id="KW-0137">Centromere</keyword>
<dbReference type="InterPro" id="IPR009361">
    <property type="entry name" value="Zw10_N"/>
</dbReference>
<evidence type="ECO:0000256" key="2">
    <source>
        <dbReference type="ARBA" id="ARBA00004629"/>
    </source>
</evidence>
<evidence type="ECO:0000313" key="17">
    <source>
        <dbReference type="RefSeq" id="XP_014677255.1"/>
    </source>
</evidence>
<evidence type="ECO:0000256" key="5">
    <source>
        <dbReference type="ARBA" id="ARBA00022490"/>
    </source>
</evidence>
<evidence type="ECO:0000256" key="7">
    <source>
        <dbReference type="ARBA" id="ARBA00022776"/>
    </source>
</evidence>
<feature type="domain" description="ZW10 C-terminal helical" evidence="15">
    <location>
        <begin position="599"/>
        <end position="752"/>
    </location>
</feature>
<dbReference type="InterPro" id="IPR048344">
    <property type="entry name" value="Zw10_middle"/>
</dbReference>
<dbReference type="PANTHER" id="PTHR12205:SF0">
    <property type="entry name" value="CENTROMERE_KINETOCHORE PROTEIN ZW10 HOMOLOG"/>
    <property type="match status" value="1"/>
</dbReference>
<evidence type="ECO:0000259" key="13">
    <source>
        <dbReference type="Pfam" id="PF20665"/>
    </source>
</evidence>
<keyword evidence="4" id="KW-0158">Chromosome</keyword>
<dbReference type="Pfam" id="PF20665">
    <property type="entry name" value="Zw10_middle"/>
    <property type="match status" value="1"/>
</dbReference>
<evidence type="ECO:0000256" key="10">
    <source>
        <dbReference type="ARBA" id="ARBA00023328"/>
    </source>
</evidence>
<evidence type="ECO:0000256" key="1">
    <source>
        <dbReference type="ARBA" id="ARBA00004496"/>
    </source>
</evidence>
<evidence type="ECO:0000259" key="14">
    <source>
        <dbReference type="Pfam" id="PF20666"/>
    </source>
</evidence>
<dbReference type="Pfam" id="PF06248">
    <property type="entry name" value="Zw10_N"/>
    <property type="match status" value="1"/>
</dbReference>
<dbReference type="RefSeq" id="XP_014677255.1">
    <property type="nucleotide sequence ID" value="XM_014821769.1"/>
</dbReference>
<reference evidence="17" key="1">
    <citation type="submission" date="2025-08" db="UniProtKB">
        <authorList>
            <consortium name="RefSeq"/>
        </authorList>
    </citation>
    <scope>IDENTIFICATION</scope>
</reference>
<evidence type="ECO:0000256" key="4">
    <source>
        <dbReference type="ARBA" id="ARBA00022454"/>
    </source>
</evidence>
<dbReference type="Gene3D" id="1.10.357.150">
    <property type="match status" value="1"/>
</dbReference>
<keyword evidence="8" id="KW-0995">Kinetochore</keyword>
<comment type="subcellular location">
    <subcellularLocation>
        <location evidence="2">Chromosome</location>
        <location evidence="2">Centromere</location>
        <location evidence="2">Kinetochore</location>
    </subcellularLocation>
    <subcellularLocation>
        <location evidence="1">Cytoplasm</location>
    </subcellularLocation>
</comment>
<evidence type="ECO:0000256" key="3">
    <source>
        <dbReference type="ARBA" id="ARBA00006245"/>
    </source>
</evidence>
<keyword evidence="7" id="KW-0498">Mitosis</keyword>